<organism evidence="1 2">
    <name type="scientific">Gemmata obscuriglobus</name>
    <dbReference type="NCBI Taxonomy" id="114"/>
    <lineage>
        <taxon>Bacteria</taxon>
        <taxon>Pseudomonadati</taxon>
        <taxon>Planctomycetota</taxon>
        <taxon>Planctomycetia</taxon>
        <taxon>Gemmatales</taxon>
        <taxon>Gemmataceae</taxon>
        <taxon>Gemmata</taxon>
    </lineage>
</organism>
<dbReference type="RefSeq" id="WP_010035619.1">
    <property type="nucleotide sequence ID" value="NZ_CP025958.1"/>
</dbReference>
<protein>
    <recommendedName>
        <fullName evidence="3">DUF4261 domain-containing protein</fullName>
    </recommendedName>
</protein>
<dbReference type="AlphaFoldDB" id="A0A2Z3H735"/>
<dbReference type="OrthoDB" id="8200265at2"/>
<evidence type="ECO:0000313" key="2">
    <source>
        <dbReference type="Proteomes" id="UP000245802"/>
    </source>
</evidence>
<sequence>MPTQLSPWPRPDFVPGGGDALLFFVVFGDFDLTKPFGVSKYRSRGPADWLEVTHFERTKAPEVFADYQSGTLWAELARDSPVTASAALNAPQAVAVRAEVTDPNSLDYFRDAIGVLTWLLDCGGLAVYDPQRLWLWSADEWRDEVFSPTEPQPLAHTVILLSEEEDPDLTWVHTRGMRQYGRPDLSVHNVGPEHMEVVTEMIERFTVYQAWGGVVGDGEKVKMPSLPAGGVCHRRGSLDDPDFNNVHIEIEWASGAIRK</sequence>
<dbReference type="Proteomes" id="UP000245802">
    <property type="component" value="Chromosome"/>
</dbReference>
<dbReference type="KEGG" id="gog:C1280_34350"/>
<evidence type="ECO:0008006" key="3">
    <source>
        <dbReference type="Google" id="ProtNLM"/>
    </source>
</evidence>
<proteinExistence type="predicted"/>
<gene>
    <name evidence="1" type="ORF">C1280_34350</name>
</gene>
<dbReference type="EMBL" id="CP025958">
    <property type="protein sequence ID" value="AWM41588.1"/>
    <property type="molecule type" value="Genomic_DNA"/>
</dbReference>
<name>A0A2Z3H735_9BACT</name>
<accession>A0A2Z3H735</accession>
<keyword evidence="2" id="KW-1185">Reference proteome</keyword>
<reference evidence="1 2" key="1">
    <citation type="submission" date="2018-01" db="EMBL/GenBank/DDBJ databases">
        <title>G. obscuriglobus.</title>
        <authorList>
            <person name="Franke J."/>
            <person name="Blomberg W."/>
            <person name="Selmecki A."/>
        </authorList>
    </citation>
    <scope>NUCLEOTIDE SEQUENCE [LARGE SCALE GENOMIC DNA]</scope>
    <source>
        <strain evidence="1 2">DSM 5831</strain>
    </source>
</reference>
<evidence type="ECO:0000313" key="1">
    <source>
        <dbReference type="EMBL" id="AWM41588.1"/>
    </source>
</evidence>